<dbReference type="PANTHER" id="PTHR34464:SF3">
    <property type="entry name" value="OS09G0376300 PROTEIN"/>
    <property type="match status" value="1"/>
</dbReference>
<protein>
    <submittedName>
        <fullName evidence="2">Uncharacterized protein LOC111293041</fullName>
    </submittedName>
</protein>
<proteinExistence type="predicted"/>
<gene>
    <name evidence="2" type="primary">LOC111293041</name>
</gene>
<dbReference type="RefSeq" id="XP_022741479.1">
    <property type="nucleotide sequence ID" value="XM_022885744.1"/>
</dbReference>
<dbReference type="GeneID" id="111293041"/>
<name>A0A6P5YLT8_DURZI</name>
<sequence length="168" mass="18499">MAFYYHGFPWWFRGGGSKEKQPVSNGSSLNSLNSSSSDWGLGLRESEPVKFQTKIAPTKGEGKWQGCEERGVVDKECDIVVVPSDGVYLSVFEPEGPEWSIGWEEPHGPGFQDDGGFAVLVPSYRLGCRELVEGPNNQLLSAMKNLPNGFSSEGSNSVQQWFSSLQNF</sequence>
<organism evidence="1 2">
    <name type="scientific">Durio zibethinus</name>
    <name type="common">Durian</name>
    <dbReference type="NCBI Taxonomy" id="66656"/>
    <lineage>
        <taxon>Eukaryota</taxon>
        <taxon>Viridiplantae</taxon>
        <taxon>Streptophyta</taxon>
        <taxon>Embryophyta</taxon>
        <taxon>Tracheophyta</taxon>
        <taxon>Spermatophyta</taxon>
        <taxon>Magnoliopsida</taxon>
        <taxon>eudicotyledons</taxon>
        <taxon>Gunneridae</taxon>
        <taxon>Pentapetalae</taxon>
        <taxon>rosids</taxon>
        <taxon>malvids</taxon>
        <taxon>Malvales</taxon>
        <taxon>Malvaceae</taxon>
        <taxon>Helicteroideae</taxon>
        <taxon>Durio</taxon>
    </lineage>
</organism>
<evidence type="ECO:0000313" key="2">
    <source>
        <dbReference type="RefSeq" id="XP_022741479.1"/>
    </source>
</evidence>
<dbReference type="OrthoDB" id="686813at2759"/>
<dbReference type="Proteomes" id="UP000515121">
    <property type="component" value="Unplaced"/>
</dbReference>
<evidence type="ECO:0000313" key="1">
    <source>
        <dbReference type="Proteomes" id="UP000515121"/>
    </source>
</evidence>
<dbReference type="AlphaFoldDB" id="A0A6P5YLT8"/>
<reference evidence="2" key="1">
    <citation type="submission" date="2025-08" db="UniProtKB">
        <authorList>
            <consortium name="RefSeq"/>
        </authorList>
    </citation>
    <scope>IDENTIFICATION</scope>
    <source>
        <tissue evidence="2">Fruit stalk</tissue>
    </source>
</reference>
<dbReference type="PANTHER" id="PTHR34464">
    <property type="entry name" value="OS09G0376300 PROTEIN"/>
    <property type="match status" value="1"/>
</dbReference>
<keyword evidence="1" id="KW-1185">Reference proteome</keyword>
<dbReference type="KEGG" id="dzi:111293041"/>
<accession>A0A6P5YLT8</accession>